<protein>
    <submittedName>
        <fullName evidence="2">Uncharacterized protein</fullName>
    </submittedName>
</protein>
<feature type="region of interest" description="Disordered" evidence="1">
    <location>
        <begin position="1"/>
        <end position="31"/>
    </location>
</feature>
<accession>A0A381FMD1</accession>
<feature type="compositionally biased region" description="Basic and acidic residues" evidence="1">
    <location>
        <begin position="17"/>
        <end position="31"/>
    </location>
</feature>
<evidence type="ECO:0000313" key="3">
    <source>
        <dbReference type="Proteomes" id="UP000254282"/>
    </source>
</evidence>
<proteinExistence type="predicted"/>
<dbReference type="AlphaFoldDB" id="A0A381FMD1"/>
<sequence length="31" mass="3591">MREDFDSNLVKGITAQGRRDSYLHEPSDQKP</sequence>
<evidence type="ECO:0000256" key="1">
    <source>
        <dbReference type="SAM" id="MobiDB-lite"/>
    </source>
</evidence>
<dbReference type="Proteomes" id="UP000254282">
    <property type="component" value="Unassembled WGS sequence"/>
</dbReference>
<organism evidence="2 3">
    <name type="scientific">Chryseobacterium indoltheticum</name>
    <dbReference type="NCBI Taxonomy" id="254"/>
    <lineage>
        <taxon>Bacteria</taxon>
        <taxon>Pseudomonadati</taxon>
        <taxon>Bacteroidota</taxon>
        <taxon>Flavobacteriia</taxon>
        <taxon>Flavobacteriales</taxon>
        <taxon>Weeksellaceae</taxon>
        <taxon>Chryseobacterium group</taxon>
        <taxon>Chryseobacterium</taxon>
    </lineage>
</organism>
<dbReference type="EMBL" id="UFVR01000004">
    <property type="protein sequence ID" value="SUX47352.1"/>
    <property type="molecule type" value="Genomic_DNA"/>
</dbReference>
<evidence type="ECO:0000313" key="2">
    <source>
        <dbReference type="EMBL" id="SUX47352.1"/>
    </source>
</evidence>
<name>A0A381FMD1_9FLAO</name>
<gene>
    <name evidence="2" type="ORF">NCTC13532_02918</name>
</gene>
<reference evidence="2 3" key="1">
    <citation type="submission" date="2018-06" db="EMBL/GenBank/DDBJ databases">
        <authorList>
            <consortium name="Pathogen Informatics"/>
            <person name="Doyle S."/>
        </authorList>
    </citation>
    <scope>NUCLEOTIDE SEQUENCE [LARGE SCALE GENOMIC DNA]</scope>
    <source>
        <strain evidence="2 3">NCTC13532</strain>
    </source>
</reference>